<keyword evidence="2" id="KW-1185">Reference proteome</keyword>
<reference evidence="1 2" key="1">
    <citation type="submission" date="2019-08" db="EMBL/GenBank/DDBJ databases">
        <title>Parahaliea maris sp. nov., isolated from the surface seawater.</title>
        <authorList>
            <person name="Liu Y."/>
        </authorList>
    </citation>
    <scope>NUCLEOTIDE SEQUENCE [LARGE SCALE GENOMIC DNA]</scope>
    <source>
        <strain evidence="1 2">S2-26</strain>
    </source>
</reference>
<dbReference type="OrthoDB" id="5919030at2"/>
<dbReference type="AlphaFoldDB" id="A0A5C9A0M8"/>
<proteinExistence type="predicted"/>
<comment type="caution">
    <text evidence="1">The sequence shown here is derived from an EMBL/GenBank/DDBJ whole genome shotgun (WGS) entry which is preliminary data.</text>
</comment>
<sequence length="73" mass="8109">MPRDNYTDSPPTPRTVQLELSLAVLCRLLQDRSLAACEFRCLDIESHRAGCQAVKSSCTSCPRHQASCDAKTR</sequence>
<evidence type="ECO:0000313" key="1">
    <source>
        <dbReference type="EMBL" id="TXS93544.1"/>
    </source>
</evidence>
<gene>
    <name evidence="1" type="ORF">FVW59_06895</name>
</gene>
<dbReference type="EMBL" id="VRYZ01000002">
    <property type="protein sequence ID" value="TXS93544.1"/>
    <property type="molecule type" value="Genomic_DNA"/>
</dbReference>
<accession>A0A5C9A0M8</accession>
<dbReference type="Proteomes" id="UP000321933">
    <property type="component" value="Unassembled WGS sequence"/>
</dbReference>
<evidence type="ECO:0000313" key="2">
    <source>
        <dbReference type="Proteomes" id="UP000321933"/>
    </source>
</evidence>
<organism evidence="1 2">
    <name type="scientific">Parahaliea aestuarii</name>
    <dbReference type="NCBI Taxonomy" id="1852021"/>
    <lineage>
        <taxon>Bacteria</taxon>
        <taxon>Pseudomonadati</taxon>
        <taxon>Pseudomonadota</taxon>
        <taxon>Gammaproteobacteria</taxon>
        <taxon>Cellvibrionales</taxon>
        <taxon>Halieaceae</taxon>
        <taxon>Parahaliea</taxon>
    </lineage>
</organism>
<name>A0A5C9A0M8_9GAMM</name>
<dbReference type="RefSeq" id="WP_148063479.1">
    <property type="nucleotide sequence ID" value="NZ_VRYZ01000002.1"/>
</dbReference>
<protein>
    <submittedName>
        <fullName evidence="1">Uncharacterized protein</fullName>
    </submittedName>
</protein>